<dbReference type="Gene3D" id="1.10.3720.10">
    <property type="entry name" value="MetI-like"/>
    <property type="match status" value="1"/>
</dbReference>
<feature type="transmembrane region" description="Helical" evidence="7">
    <location>
        <begin position="82"/>
        <end position="102"/>
    </location>
</feature>
<dbReference type="Pfam" id="PF00528">
    <property type="entry name" value="BPD_transp_1"/>
    <property type="match status" value="1"/>
</dbReference>
<dbReference type="InterPro" id="IPR051322">
    <property type="entry name" value="AA_ABC_Transporter_Permease"/>
</dbReference>
<reference evidence="9 10" key="2">
    <citation type="submission" date="2024-02" db="EMBL/GenBank/DDBJ databases">
        <title>The Genome Sequence of Enterococcus sp. DIV0159.</title>
        <authorList>
            <person name="Earl A."/>
            <person name="Manson A."/>
            <person name="Gilmore M."/>
            <person name="Sanders J."/>
            <person name="Shea T."/>
            <person name="Howe W."/>
            <person name="Livny J."/>
            <person name="Cuomo C."/>
            <person name="Neafsey D."/>
            <person name="Birren B."/>
        </authorList>
    </citation>
    <scope>NUCLEOTIDE SEQUENCE [LARGE SCALE GENOMIC DNA]</scope>
    <source>
        <strain evidence="9 10">665A</strain>
    </source>
</reference>
<evidence type="ECO:0000313" key="9">
    <source>
        <dbReference type="EMBL" id="MEO1770738.1"/>
    </source>
</evidence>
<dbReference type="SUPFAM" id="SSF161098">
    <property type="entry name" value="MetI-like"/>
    <property type="match status" value="1"/>
</dbReference>
<feature type="transmembrane region" description="Helical" evidence="7">
    <location>
        <begin position="18"/>
        <end position="40"/>
    </location>
</feature>
<feature type="transmembrane region" description="Helical" evidence="7">
    <location>
        <begin position="52"/>
        <end position="76"/>
    </location>
</feature>
<evidence type="ECO:0000256" key="3">
    <source>
        <dbReference type="ARBA" id="ARBA00022475"/>
    </source>
</evidence>
<feature type="transmembrane region" description="Helical" evidence="7">
    <location>
        <begin position="134"/>
        <end position="159"/>
    </location>
</feature>
<dbReference type="PROSITE" id="PS50928">
    <property type="entry name" value="ABC_TM1"/>
    <property type="match status" value="1"/>
</dbReference>
<evidence type="ECO:0000256" key="4">
    <source>
        <dbReference type="ARBA" id="ARBA00022692"/>
    </source>
</evidence>
<dbReference type="CDD" id="cd06261">
    <property type="entry name" value="TM_PBP2"/>
    <property type="match status" value="1"/>
</dbReference>
<feature type="domain" description="ABC transmembrane type-1" evidence="8">
    <location>
        <begin position="14"/>
        <end position="208"/>
    </location>
</feature>
<dbReference type="EMBL" id="JAFREL020000002">
    <property type="protein sequence ID" value="MEO1770738.1"/>
    <property type="molecule type" value="Genomic_DNA"/>
</dbReference>
<dbReference type="InterPro" id="IPR000515">
    <property type="entry name" value="MetI-like"/>
</dbReference>
<comment type="subcellular location">
    <subcellularLocation>
        <location evidence="1 7">Cell membrane</location>
        <topology evidence="1 7">Multi-pass membrane protein</topology>
    </subcellularLocation>
</comment>
<proteinExistence type="inferred from homology"/>
<organism evidence="9 10">
    <name type="scientific">Candidatus Enterococcus ferrettii</name>
    <dbReference type="NCBI Taxonomy" id="2815324"/>
    <lineage>
        <taxon>Bacteria</taxon>
        <taxon>Bacillati</taxon>
        <taxon>Bacillota</taxon>
        <taxon>Bacilli</taxon>
        <taxon>Lactobacillales</taxon>
        <taxon>Enterococcaceae</taxon>
        <taxon>Enterococcus</taxon>
    </lineage>
</organism>
<sequence length="217" mass="23679">MFHDISLEVIRQACFESLYMISISLLFALILGIPLGVLLAETRKGGVLKNRFLYTVLQTIVNIVRSIPFIILLVAILPLTRIIVGTSIGTTAAIVPLVLYIVPFMARLVEQSILEVDPIIIECAKTLGANRFEIIFFFLLAEVKPAIVLGVTNALIGLINASSMAGTIGGGGIGDLAITHGYQRFNTPLIFVTVIILVIIVNVIQFIGNTIYYKIKH</sequence>
<dbReference type="PANTHER" id="PTHR30450:SF14">
    <property type="entry name" value="TRANSPORTER, PERMEASE PROTEIN, PUTATIVE-RELATED"/>
    <property type="match status" value="1"/>
</dbReference>
<keyword evidence="2 7" id="KW-0813">Transport</keyword>
<accession>A0ABV0EQ36</accession>
<feature type="transmembrane region" description="Helical" evidence="7">
    <location>
        <begin position="189"/>
        <end position="213"/>
    </location>
</feature>
<evidence type="ECO:0000313" key="10">
    <source>
        <dbReference type="Proteomes" id="UP000664357"/>
    </source>
</evidence>
<dbReference type="Proteomes" id="UP000664357">
    <property type="component" value="Unassembled WGS sequence"/>
</dbReference>
<comment type="caution">
    <text evidence="9">The sequence shown here is derived from an EMBL/GenBank/DDBJ whole genome shotgun (WGS) entry which is preliminary data.</text>
</comment>
<reference evidence="9 10" key="1">
    <citation type="submission" date="2021-03" db="EMBL/GenBank/DDBJ databases">
        <authorList>
            <person name="Gilmore M.S."/>
            <person name="Schwartzman J."/>
            <person name="Van Tyne D."/>
            <person name="Martin M."/>
            <person name="Earl A.M."/>
            <person name="Manson A.L."/>
            <person name="Straub T."/>
            <person name="Salamzade R."/>
            <person name="Saavedra J."/>
            <person name="Lebreton F."/>
            <person name="Prichula J."/>
            <person name="Schaufler K."/>
            <person name="Gaca A."/>
            <person name="Sgardioli B."/>
            <person name="Wagenaar J."/>
            <person name="Strong T."/>
        </authorList>
    </citation>
    <scope>NUCLEOTIDE SEQUENCE [LARGE SCALE GENOMIC DNA]</scope>
    <source>
        <strain evidence="9 10">665A</strain>
    </source>
</reference>
<dbReference type="PANTHER" id="PTHR30450">
    <property type="entry name" value="ABC TRANSPORTER PERMEASE"/>
    <property type="match status" value="1"/>
</dbReference>
<evidence type="ECO:0000259" key="8">
    <source>
        <dbReference type="PROSITE" id="PS50928"/>
    </source>
</evidence>
<keyword evidence="5 7" id="KW-1133">Transmembrane helix</keyword>
<evidence type="ECO:0000256" key="2">
    <source>
        <dbReference type="ARBA" id="ARBA00022448"/>
    </source>
</evidence>
<keyword evidence="6 7" id="KW-0472">Membrane</keyword>
<keyword evidence="4 7" id="KW-0812">Transmembrane</keyword>
<comment type="similarity">
    <text evidence="7">Belongs to the binding-protein-dependent transport system permease family.</text>
</comment>
<evidence type="ECO:0000256" key="7">
    <source>
        <dbReference type="RuleBase" id="RU363032"/>
    </source>
</evidence>
<evidence type="ECO:0000256" key="5">
    <source>
        <dbReference type="ARBA" id="ARBA00022989"/>
    </source>
</evidence>
<evidence type="ECO:0000256" key="6">
    <source>
        <dbReference type="ARBA" id="ARBA00023136"/>
    </source>
</evidence>
<gene>
    <name evidence="9" type="ORF">JZO67_002691</name>
</gene>
<keyword evidence="3" id="KW-1003">Cell membrane</keyword>
<protein>
    <submittedName>
        <fullName evidence="9">D-methionine transport system permease</fullName>
    </submittedName>
</protein>
<keyword evidence="10" id="KW-1185">Reference proteome</keyword>
<evidence type="ECO:0000256" key="1">
    <source>
        <dbReference type="ARBA" id="ARBA00004651"/>
    </source>
</evidence>
<name>A0ABV0EQ36_9ENTE</name>
<dbReference type="InterPro" id="IPR035906">
    <property type="entry name" value="MetI-like_sf"/>
</dbReference>